<comment type="caution">
    <text evidence="1">The sequence shown here is derived from an EMBL/GenBank/DDBJ whole genome shotgun (WGS) entry which is preliminary data.</text>
</comment>
<dbReference type="AlphaFoldDB" id="A0A5M3WJI7"/>
<accession>A0A5M3WJI7</accession>
<proteinExistence type="predicted"/>
<protein>
    <submittedName>
        <fullName evidence="1">Uncharacterized protein</fullName>
    </submittedName>
</protein>
<reference evidence="1 2" key="1">
    <citation type="submission" date="2019-10" db="EMBL/GenBank/DDBJ databases">
        <title>Whole genome shotgun sequence of Acrocarpospora macrocephala NBRC 16266.</title>
        <authorList>
            <person name="Ichikawa N."/>
            <person name="Kimura A."/>
            <person name="Kitahashi Y."/>
            <person name="Komaki H."/>
            <person name="Oguchi A."/>
        </authorList>
    </citation>
    <scope>NUCLEOTIDE SEQUENCE [LARGE SCALE GENOMIC DNA]</scope>
    <source>
        <strain evidence="1 2">NBRC 16266</strain>
    </source>
</reference>
<dbReference type="Proteomes" id="UP000331127">
    <property type="component" value="Unassembled WGS sequence"/>
</dbReference>
<dbReference type="EMBL" id="BLAE01000006">
    <property type="protein sequence ID" value="GES07351.1"/>
    <property type="molecule type" value="Genomic_DNA"/>
</dbReference>
<keyword evidence="2" id="KW-1185">Reference proteome</keyword>
<dbReference type="RefSeq" id="WP_155353068.1">
    <property type="nucleotide sequence ID" value="NZ_BAAAHL010000012.1"/>
</dbReference>
<organism evidence="1 2">
    <name type="scientific">Acrocarpospora macrocephala</name>
    <dbReference type="NCBI Taxonomy" id="150177"/>
    <lineage>
        <taxon>Bacteria</taxon>
        <taxon>Bacillati</taxon>
        <taxon>Actinomycetota</taxon>
        <taxon>Actinomycetes</taxon>
        <taxon>Streptosporangiales</taxon>
        <taxon>Streptosporangiaceae</taxon>
        <taxon>Acrocarpospora</taxon>
    </lineage>
</organism>
<evidence type="ECO:0000313" key="2">
    <source>
        <dbReference type="Proteomes" id="UP000331127"/>
    </source>
</evidence>
<dbReference type="OrthoDB" id="3886134at2"/>
<name>A0A5M3WJI7_9ACTN</name>
<gene>
    <name evidence="1" type="ORF">Amac_009460</name>
</gene>
<evidence type="ECO:0000313" key="1">
    <source>
        <dbReference type="EMBL" id="GES07351.1"/>
    </source>
</evidence>
<sequence length="813" mass="88991">MTSNETLSYASVSITPRPPRVIIVVTGGEHWSYWVRRALYRADKVWGGASFAVVPHQGGRVKPVLLRACEAYDPDFVVTYSPTVADVEHFYPGFISIGGGDGQPLEGADRDRLLAMARTDDVPSNEDEAAREQIVGACSSYRSRLAGDGWHEHVMSLDEEPSGHFASVLDMPGTWQASVLACPTGWGGALGAAVASHAGVAASPSRDAEEPELDDDVRTALTSWLLGQPGGVAPNELLWHPGPAFGVDRRTTPTAHERTKTHLVEIVTGLGFRRTGLLVVGDSAEDFALSRLWQLTFGNAYWLPPVLGMDEDTVPWPIGYGVMRIARDLARHSSRLVITSMSRSKGDLELTRDRLLAAFPTIGPGNEDITITAIPNLELSWRQGATVGLAVQDQWDSQVTVPIAVAEDGTRRMAAPLPAPVLVSTELATHSDLEWHTDVQWQPGHTVRRRGLDSQELFADRPAFMHTWARSSRHGMTYQSRRYDVVLAGTRSENTLARAALRDLSLAAWIRAKAAEHNLTASPSDAGRRTSLLAKMLGGRRQYVDLFGGPLLPAIRAMLATSATSDKAYPDNDGVSLSSTEGVLTFAGICARVADLDLADVRDQVDAALRAGVLRRGMVLGCATCEQKQFQTIDKLGQRWPCIRCDALNDLDRHAWKLPADEPTWFYDLYPVGRHVLSAHGEVSALLSAYLMKQRKEQRGTFDDVEEVEFLRGKQPQVEVDLVVYTDDVLTVAECKSPGELTGKKGKREVLKKCRAAAWLRADQLLFATTAEEWTSATRVLVRNAVSSFDEWGPLGPPRVDFVAGLGRRDTQV</sequence>